<evidence type="ECO:0000256" key="1">
    <source>
        <dbReference type="ARBA" id="ARBA00011726"/>
    </source>
</evidence>
<feature type="compositionally biased region" description="Basic and acidic residues" evidence="2">
    <location>
        <begin position="374"/>
        <end position="390"/>
    </location>
</feature>
<comment type="subunit">
    <text evidence="1">Homodimers and heterodimers.</text>
</comment>
<dbReference type="InterPro" id="IPR053793">
    <property type="entry name" value="PB1-like"/>
</dbReference>
<dbReference type="AlphaFoldDB" id="A0AAV0MKD0"/>
<dbReference type="InterPro" id="IPR053198">
    <property type="entry name" value="Gynoecium_Dev_Regulator"/>
</dbReference>
<feature type="region of interest" description="Disordered" evidence="2">
    <location>
        <begin position="366"/>
        <end position="454"/>
    </location>
</feature>
<dbReference type="PANTHER" id="PTHR31066:SF27">
    <property type="entry name" value="EXPRESSED PROTEIN"/>
    <property type="match status" value="1"/>
</dbReference>
<proteinExistence type="predicted"/>
<comment type="caution">
    <text evidence="4">The sequence shown here is derived from an EMBL/GenBank/DDBJ whole genome shotgun (WGS) entry which is preliminary data.</text>
</comment>
<feature type="compositionally biased region" description="Polar residues" evidence="2">
    <location>
        <begin position="51"/>
        <end position="62"/>
    </location>
</feature>
<feature type="region of interest" description="Disordered" evidence="2">
    <location>
        <begin position="565"/>
        <end position="588"/>
    </location>
</feature>
<accession>A0AAV0MKD0</accession>
<feature type="region of interest" description="Disordered" evidence="2">
    <location>
        <begin position="1"/>
        <end position="71"/>
    </location>
</feature>
<sequence length="731" mass="77647">MDPQPQPPSSAPLLSSVPASTPSSAAPPTSGVLSHLVTTTAPAAASYPDSIDSSPRSRTTESFNDEPPPLSSKLRLMCSYGGRIVPRPHDKSLCYVGGDTRIVVVDRQASLSGLSAKLSTTLLNGRPFTLKYQLPSEDLDSLISVTTDEDLDNMIDEYDRTFTGASSNSSKPSRLRLFLFPTKPDSSQSIGPILENSAAKDEWFLNALNGATAGLLNRGFSDSASVNCLLGLDDDPNNHLDLVGVGRGGEARDGEGSNKNAKQGQDVHSVPDSPMLETTSSFGSTSSSPSLANLPPIRVHVDDGGGVRGVGLDQQKVGIEEQFAQISVGSGGGQKPDEGFMIISSPPPMPVSITVSGVPVGSPVMGGGYQNRIISDDERSDHGVPVEYRRPPPPQSQPQMPPPQTQQQGSTGGGGSGSGGANDLLSPDSMSSDSSFSNAMNRQQQKPGISQEQQVMQIPHGANRVVASNLVDPNTTSVQVQQQLQDSGNLLLAQFEQQQHQQQQPHYIHAGGHYIQHHPSGAVQLPAYYPVYPQQQQHIHQMDHHQQYPVYYVQARQPQAYNLQSVQQPQSSVGEPANNGGRSQTPPTIPPMVPQSAAAPAAYNPVRNAPVPKPEMMYRTTNNGTPQLIALSSPGQQQYVGFSQVHHHPSHSMAPAAASAGTPSYGYEFVDPSHGHGPGPIYYTQPLAPSMPASQYQTMTTGGGGVVLAEGSVQIPAEPIMQQQQRTTQPL</sequence>
<evidence type="ECO:0000313" key="4">
    <source>
        <dbReference type="EMBL" id="CAI0447252.1"/>
    </source>
</evidence>
<feature type="compositionally biased region" description="Low complexity" evidence="2">
    <location>
        <begin position="423"/>
        <end position="437"/>
    </location>
</feature>
<dbReference type="InterPro" id="IPR000270">
    <property type="entry name" value="PB1_dom"/>
</dbReference>
<dbReference type="Proteomes" id="UP001154282">
    <property type="component" value="Unassembled WGS sequence"/>
</dbReference>
<feature type="compositionally biased region" description="Polar residues" evidence="2">
    <location>
        <begin position="438"/>
        <end position="454"/>
    </location>
</feature>
<dbReference type="PANTHER" id="PTHR31066">
    <property type="entry name" value="OS05G0427100 PROTEIN-RELATED"/>
    <property type="match status" value="1"/>
</dbReference>
<dbReference type="PROSITE" id="PS51745">
    <property type="entry name" value="PB1"/>
    <property type="match status" value="1"/>
</dbReference>
<evidence type="ECO:0000259" key="3">
    <source>
        <dbReference type="PROSITE" id="PS51745"/>
    </source>
</evidence>
<feature type="domain" description="PB1" evidence="3">
    <location>
        <begin position="73"/>
        <end position="182"/>
    </location>
</feature>
<feature type="compositionally biased region" description="Pro residues" evidence="2">
    <location>
        <begin position="391"/>
        <end position="404"/>
    </location>
</feature>
<dbReference type="Pfam" id="PF00564">
    <property type="entry name" value="PB1"/>
    <property type="match status" value="1"/>
</dbReference>
<feature type="compositionally biased region" description="Low complexity" evidence="2">
    <location>
        <begin position="11"/>
        <end position="30"/>
    </location>
</feature>
<dbReference type="CDD" id="cd06410">
    <property type="entry name" value="PB1_UP2"/>
    <property type="match status" value="1"/>
</dbReference>
<feature type="compositionally biased region" description="Pro residues" evidence="2">
    <location>
        <begin position="1"/>
        <end position="10"/>
    </location>
</feature>
<evidence type="ECO:0000256" key="2">
    <source>
        <dbReference type="SAM" id="MobiDB-lite"/>
    </source>
</evidence>
<feature type="compositionally biased region" description="Gly residues" evidence="2">
    <location>
        <begin position="410"/>
        <end position="420"/>
    </location>
</feature>
<feature type="compositionally biased region" description="Low complexity" evidence="2">
    <location>
        <begin position="278"/>
        <end position="290"/>
    </location>
</feature>
<evidence type="ECO:0000313" key="5">
    <source>
        <dbReference type="Proteomes" id="UP001154282"/>
    </source>
</evidence>
<dbReference type="SMART" id="SM00666">
    <property type="entry name" value="PB1"/>
    <property type="match status" value="1"/>
</dbReference>
<keyword evidence="5" id="KW-1185">Reference proteome</keyword>
<feature type="region of interest" description="Disordered" evidence="2">
    <location>
        <begin position="244"/>
        <end position="293"/>
    </location>
</feature>
<dbReference type="SUPFAM" id="SSF54277">
    <property type="entry name" value="CAD &amp; PB1 domains"/>
    <property type="match status" value="1"/>
</dbReference>
<dbReference type="EMBL" id="CAMGYJ010000007">
    <property type="protein sequence ID" value="CAI0447252.1"/>
    <property type="molecule type" value="Genomic_DNA"/>
</dbReference>
<organism evidence="4 5">
    <name type="scientific">Linum tenue</name>
    <dbReference type="NCBI Taxonomy" id="586396"/>
    <lineage>
        <taxon>Eukaryota</taxon>
        <taxon>Viridiplantae</taxon>
        <taxon>Streptophyta</taxon>
        <taxon>Embryophyta</taxon>
        <taxon>Tracheophyta</taxon>
        <taxon>Spermatophyta</taxon>
        <taxon>Magnoliopsida</taxon>
        <taxon>eudicotyledons</taxon>
        <taxon>Gunneridae</taxon>
        <taxon>Pentapetalae</taxon>
        <taxon>rosids</taxon>
        <taxon>fabids</taxon>
        <taxon>Malpighiales</taxon>
        <taxon>Linaceae</taxon>
        <taxon>Linum</taxon>
    </lineage>
</organism>
<dbReference type="Gene3D" id="3.10.20.90">
    <property type="entry name" value="Phosphatidylinositol 3-kinase Catalytic Subunit, Chain A, domain 1"/>
    <property type="match status" value="1"/>
</dbReference>
<gene>
    <name evidence="4" type="ORF">LITE_LOCUS29342</name>
</gene>
<name>A0AAV0MKD0_9ROSI</name>
<reference evidence="4" key="1">
    <citation type="submission" date="2022-08" db="EMBL/GenBank/DDBJ databases">
        <authorList>
            <person name="Gutierrez-Valencia J."/>
        </authorList>
    </citation>
    <scope>NUCLEOTIDE SEQUENCE</scope>
</reference>
<protein>
    <recommendedName>
        <fullName evidence="3">PB1 domain-containing protein</fullName>
    </recommendedName>
</protein>